<organism evidence="20 21">
    <name type="scientific">Aquilegia coerulea</name>
    <name type="common">Rocky mountain columbine</name>
    <dbReference type="NCBI Taxonomy" id="218851"/>
    <lineage>
        <taxon>Eukaryota</taxon>
        <taxon>Viridiplantae</taxon>
        <taxon>Streptophyta</taxon>
        <taxon>Embryophyta</taxon>
        <taxon>Tracheophyta</taxon>
        <taxon>Spermatophyta</taxon>
        <taxon>Magnoliopsida</taxon>
        <taxon>Ranunculales</taxon>
        <taxon>Ranunculaceae</taxon>
        <taxon>Thalictroideae</taxon>
        <taxon>Aquilegia</taxon>
    </lineage>
</organism>
<dbReference type="GO" id="GO:0042744">
    <property type="term" value="P:hydrogen peroxide catabolic process"/>
    <property type="evidence" value="ECO:0007669"/>
    <property type="project" value="UniProtKB-KW"/>
</dbReference>
<evidence type="ECO:0000256" key="16">
    <source>
        <dbReference type="PIRSR" id="PIRSR600823-4"/>
    </source>
</evidence>
<keyword evidence="18" id="KW-0732">Signal</keyword>
<evidence type="ECO:0000256" key="9">
    <source>
        <dbReference type="ARBA" id="ARBA00023004"/>
    </source>
</evidence>
<dbReference type="AlphaFoldDB" id="A0A2G5DDJ3"/>
<dbReference type="GO" id="GO:0005576">
    <property type="term" value="C:extracellular region"/>
    <property type="evidence" value="ECO:0007669"/>
    <property type="project" value="UniProtKB-SubCell"/>
</dbReference>
<feature type="active site" description="Proton acceptor" evidence="13">
    <location>
        <position position="82"/>
    </location>
</feature>
<dbReference type="CDD" id="cd00693">
    <property type="entry name" value="secretory_peroxidase"/>
    <property type="match status" value="1"/>
</dbReference>
<feature type="disulfide bond" evidence="17">
    <location>
        <begin position="84"/>
        <end position="89"/>
    </location>
</feature>
<dbReference type="STRING" id="218851.A0A2G5DDJ3"/>
<comment type="cofactor">
    <cofactor evidence="15 18">
        <name>Ca(2+)</name>
        <dbReference type="ChEBI" id="CHEBI:29108"/>
    </cofactor>
    <text evidence="15 18">Binds 2 calcium ions per subunit.</text>
</comment>
<feature type="signal peptide" evidence="18">
    <location>
        <begin position="1"/>
        <end position="31"/>
    </location>
</feature>
<keyword evidence="10 17" id="KW-1015">Disulfide bond</keyword>
<evidence type="ECO:0000313" key="20">
    <source>
        <dbReference type="EMBL" id="PIA41599.1"/>
    </source>
</evidence>
<evidence type="ECO:0000256" key="4">
    <source>
        <dbReference type="ARBA" id="ARBA00022559"/>
    </source>
</evidence>
<dbReference type="Pfam" id="PF00141">
    <property type="entry name" value="peroxidase"/>
    <property type="match status" value="1"/>
</dbReference>
<evidence type="ECO:0000256" key="15">
    <source>
        <dbReference type="PIRSR" id="PIRSR600823-3"/>
    </source>
</evidence>
<keyword evidence="12 18" id="KW-0376">Hydrogen peroxide</keyword>
<dbReference type="InParanoid" id="A0A2G5DDJ3"/>
<dbReference type="Gene3D" id="1.10.520.10">
    <property type="match status" value="1"/>
</dbReference>
<keyword evidence="9 15" id="KW-0408">Iron</keyword>
<evidence type="ECO:0000313" key="21">
    <source>
        <dbReference type="Proteomes" id="UP000230069"/>
    </source>
</evidence>
<keyword evidence="21" id="KW-1185">Reference proteome</keyword>
<evidence type="ECO:0000256" key="10">
    <source>
        <dbReference type="ARBA" id="ARBA00023157"/>
    </source>
</evidence>
<dbReference type="InterPro" id="IPR002016">
    <property type="entry name" value="Haem_peroxidase"/>
</dbReference>
<dbReference type="PROSITE" id="PS00435">
    <property type="entry name" value="PEROXIDASE_1"/>
    <property type="match status" value="1"/>
</dbReference>
<evidence type="ECO:0000256" key="2">
    <source>
        <dbReference type="ARBA" id="ARBA00006873"/>
    </source>
</evidence>
<feature type="disulfide bond" evidence="17">
    <location>
        <begin position="216"/>
        <end position="246"/>
    </location>
</feature>
<feature type="binding site" evidence="15">
    <location>
        <position position="83"/>
    </location>
    <ligand>
        <name>Ca(2+)</name>
        <dbReference type="ChEBI" id="CHEBI:29108"/>
        <label>1</label>
    </ligand>
</feature>
<evidence type="ECO:0000256" key="3">
    <source>
        <dbReference type="ARBA" id="ARBA00012313"/>
    </source>
</evidence>
<dbReference type="InterPro" id="IPR000823">
    <property type="entry name" value="Peroxidase_pln"/>
</dbReference>
<comment type="function">
    <text evidence="18">Removal of H(2)O(2), oxidation of toxic reductants, biosynthesis and degradation of lignin, suberization, auxin catabolism, response to environmental stresses such as wounding, pathogen attack and oxidative stress.</text>
</comment>
<comment type="catalytic activity">
    <reaction evidence="1 18">
        <text>2 a phenolic donor + H2O2 = 2 a phenolic radical donor + 2 H2O</text>
        <dbReference type="Rhea" id="RHEA:56136"/>
        <dbReference type="ChEBI" id="CHEBI:15377"/>
        <dbReference type="ChEBI" id="CHEBI:16240"/>
        <dbReference type="ChEBI" id="CHEBI:139520"/>
        <dbReference type="ChEBI" id="CHEBI:139521"/>
        <dbReference type="EC" id="1.11.1.7"/>
    </reaction>
</comment>
<evidence type="ECO:0000256" key="14">
    <source>
        <dbReference type="PIRSR" id="PIRSR600823-2"/>
    </source>
</evidence>
<keyword evidence="8 18" id="KW-0560">Oxidoreductase</keyword>
<evidence type="ECO:0000259" key="19">
    <source>
        <dbReference type="PROSITE" id="PS50873"/>
    </source>
</evidence>
<dbReference type="PANTHER" id="PTHR31388:SF28">
    <property type="entry name" value="PEROXIDASE 40"/>
    <property type="match status" value="1"/>
</dbReference>
<comment type="cofactor">
    <cofactor evidence="15 18">
        <name>heme b</name>
        <dbReference type="ChEBI" id="CHEBI:60344"/>
    </cofactor>
    <text evidence="15 18">Binds 1 heme b (iron(II)-protoporphyrin IX) group per subunit.</text>
</comment>
<dbReference type="PROSITE" id="PS00436">
    <property type="entry name" value="PEROXIDASE_2"/>
    <property type="match status" value="1"/>
</dbReference>
<dbReference type="Proteomes" id="UP000230069">
    <property type="component" value="Unassembled WGS sequence"/>
</dbReference>
<feature type="disulfide bond" evidence="17">
    <location>
        <begin position="137"/>
        <end position="337"/>
    </location>
</feature>
<comment type="similarity">
    <text evidence="18">Belongs to the peroxidase family. Classical plant (class III) peroxidase subfamily.</text>
</comment>
<dbReference type="OrthoDB" id="2113341at2759"/>
<feature type="binding site" description="axial binding residue" evidence="15">
    <location>
        <position position="209"/>
    </location>
    <ligand>
        <name>heme b</name>
        <dbReference type="ChEBI" id="CHEBI:60344"/>
    </ligand>
    <ligandPart>
        <name>Fe</name>
        <dbReference type="ChEBI" id="CHEBI:18248"/>
    </ligandPart>
</feature>
<feature type="binding site" evidence="15">
    <location>
        <position position="88"/>
    </location>
    <ligand>
        <name>Ca(2+)</name>
        <dbReference type="ChEBI" id="CHEBI:29108"/>
        <label>1</label>
    </ligand>
</feature>
<feature type="domain" description="Plant heme peroxidase family profile" evidence="19">
    <location>
        <begin position="41"/>
        <end position="341"/>
    </location>
</feature>
<evidence type="ECO:0000256" key="12">
    <source>
        <dbReference type="ARBA" id="ARBA00023324"/>
    </source>
</evidence>
<dbReference type="Gene3D" id="1.10.420.10">
    <property type="entry name" value="Peroxidase, domain 2"/>
    <property type="match status" value="1"/>
</dbReference>
<keyword evidence="4 18" id="KW-0575">Peroxidase</keyword>
<feature type="chain" id="PRO_5013427971" description="Peroxidase" evidence="18">
    <location>
        <begin position="32"/>
        <end position="342"/>
    </location>
</feature>
<keyword evidence="7 15" id="KW-0106">Calcium</keyword>
<comment type="similarity">
    <text evidence="2">Belongs to the peroxidase family. Ascorbate peroxidase subfamily.</text>
</comment>
<dbReference type="GO" id="GO:0046872">
    <property type="term" value="F:metal ion binding"/>
    <property type="evidence" value="ECO:0007669"/>
    <property type="project" value="UniProtKB-UniRule"/>
</dbReference>
<evidence type="ECO:0000256" key="11">
    <source>
        <dbReference type="ARBA" id="ARBA00023180"/>
    </source>
</evidence>
<keyword evidence="11" id="KW-0325">Glycoprotein</keyword>
<feature type="binding site" evidence="15">
    <location>
        <position position="260"/>
    </location>
    <ligand>
        <name>Ca(2+)</name>
        <dbReference type="ChEBI" id="CHEBI:29108"/>
        <label>2</label>
    </ligand>
</feature>
<evidence type="ECO:0000256" key="13">
    <source>
        <dbReference type="PIRSR" id="PIRSR600823-1"/>
    </source>
</evidence>
<dbReference type="EC" id="1.11.1.7" evidence="3 18"/>
<dbReference type="GO" id="GO:0140825">
    <property type="term" value="F:lactoperoxidase activity"/>
    <property type="evidence" value="ECO:0007669"/>
    <property type="project" value="UniProtKB-EC"/>
</dbReference>
<feature type="site" description="Transition state stabilizer" evidence="16">
    <location>
        <position position="78"/>
    </location>
</feature>
<feature type="binding site" evidence="15">
    <location>
        <position position="263"/>
    </location>
    <ligand>
        <name>Ca(2+)</name>
        <dbReference type="ChEBI" id="CHEBI:29108"/>
        <label>2</label>
    </ligand>
</feature>
<evidence type="ECO:0000256" key="17">
    <source>
        <dbReference type="PIRSR" id="PIRSR600823-5"/>
    </source>
</evidence>
<protein>
    <recommendedName>
        <fullName evidence="3 18">Peroxidase</fullName>
        <ecNumber evidence="3 18">1.11.1.7</ecNumber>
    </recommendedName>
</protein>
<name>A0A2G5DDJ3_AQUCA</name>
<dbReference type="InterPro" id="IPR019794">
    <property type="entry name" value="Peroxidases_AS"/>
</dbReference>
<evidence type="ECO:0000256" key="18">
    <source>
        <dbReference type="RuleBase" id="RU362060"/>
    </source>
</evidence>
<feature type="binding site" evidence="15">
    <location>
        <position position="92"/>
    </location>
    <ligand>
        <name>Ca(2+)</name>
        <dbReference type="ChEBI" id="CHEBI:29108"/>
        <label>1</label>
    </ligand>
</feature>
<dbReference type="FunCoup" id="A0A2G5DDJ3">
    <property type="interactions" value="106"/>
</dbReference>
<dbReference type="PRINTS" id="PR00458">
    <property type="entry name" value="PEROXIDASE"/>
</dbReference>
<feature type="disulfide bond" evidence="17">
    <location>
        <begin position="51"/>
        <end position="131"/>
    </location>
</feature>
<dbReference type="FunFam" id="1.10.520.10:FF:000001">
    <property type="entry name" value="Peroxidase"/>
    <property type="match status" value="1"/>
</dbReference>
<dbReference type="GO" id="GO:0020037">
    <property type="term" value="F:heme binding"/>
    <property type="evidence" value="ECO:0007669"/>
    <property type="project" value="UniProtKB-UniRule"/>
</dbReference>
<dbReference type="InterPro" id="IPR033905">
    <property type="entry name" value="Secretory_peroxidase"/>
</dbReference>
<reference evidence="20 21" key="1">
    <citation type="submission" date="2017-09" db="EMBL/GenBank/DDBJ databases">
        <title>WGS assembly of Aquilegia coerulea Goldsmith.</title>
        <authorList>
            <person name="Hodges S."/>
            <person name="Kramer E."/>
            <person name="Nordborg M."/>
            <person name="Tomkins J."/>
            <person name="Borevitz J."/>
            <person name="Derieg N."/>
            <person name="Yan J."/>
            <person name="Mihaltcheva S."/>
            <person name="Hayes R.D."/>
            <person name="Rokhsar D."/>
        </authorList>
    </citation>
    <scope>NUCLEOTIDE SEQUENCE [LARGE SCALE GENOMIC DNA]</scope>
    <source>
        <strain evidence="21">cv. Goldsmith</strain>
    </source>
</reference>
<accession>A0A2G5DDJ3</accession>
<evidence type="ECO:0000256" key="6">
    <source>
        <dbReference type="ARBA" id="ARBA00022723"/>
    </source>
</evidence>
<feature type="binding site" evidence="15">
    <location>
        <position position="268"/>
    </location>
    <ligand>
        <name>Ca(2+)</name>
        <dbReference type="ChEBI" id="CHEBI:29108"/>
        <label>2</label>
    </ligand>
</feature>
<feature type="binding site" evidence="14">
    <location>
        <position position="179"/>
    </location>
    <ligand>
        <name>substrate</name>
    </ligand>
</feature>
<keyword evidence="6 15" id="KW-0479">Metal-binding</keyword>
<evidence type="ECO:0000256" key="8">
    <source>
        <dbReference type="ARBA" id="ARBA00023002"/>
    </source>
</evidence>
<feature type="binding site" evidence="15">
    <location>
        <position position="86"/>
    </location>
    <ligand>
        <name>Ca(2+)</name>
        <dbReference type="ChEBI" id="CHEBI:29108"/>
        <label>1</label>
    </ligand>
</feature>
<gene>
    <name evidence="20" type="ORF">AQUCO_02200206v1</name>
</gene>
<dbReference type="PRINTS" id="PR00461">
    <property type="entry name" value="PLPEROXIDASE"/>
</dbReference>
<evidence type="ECO:0000256" key="5">
    <source>
        <dbReference type="ARBA" id="ARBA00022617"/>
    </source>
</evidence>
<comment type="subcellular location">
    <subcellularLocation>
        <location evidence="18">Secreted</location>
    </subcellularLocation>
</comment>
<proteinExistence type="inferred from homology"/>
<keyword evidence="18" id="KW-0964">Secreted</keyword>
<feature type="binding site" evidence="15">
    <location>
        <position position="210"/>
    </location>
    <ligand>
        <name>Ca(2+)</name>
        <dbReference type="ChEBI" id="CHEBI:29108"/>
        <label>2</label>
    </ligand>
</feature>
<feature type="binding site" evidence="15">
    <location>
        <position position="104"/>
    </location>
    <ligand>
        <name>Ca(2+)</name>
        <dbReference type="ChEBI" id="CHEBI:29108"/>
        <label>1</label>
    </ligand>
</feature>
<dbReference type="FunFam" id="1.10.420.10:FF:000001">
    <property type="entry name" value="Peroxidase"/>
    <property type="match status" value="1"/>
</dbReference>
<dbReference type="PROSITE" id="PS50873">
    <property type="entry name" value="PEROXIDASE_4"/>
    <property type="match status" value="1"/>
</dbReference>
<keyword evidence="5 18" id="KW-0349">Heme</keyword>
<sequence>MKMTNFLPCSSVVLRLAIAFLCFCMSDSLKSQECFEDNAGSFDVNFYQTSCPQAESIIFSWVAKAVKEDPRMAASLLRLHFHDCFVQGCDASVLLDDTETFTGEKTAAPNLNSIRGFEVIDSIKCELESACPQTVSCADILTTVARDSVVLSGGPGWDVQFGRRDSFTANKTAANTNIPNPNSDIATIVSKFENVGLSFNDMVALAGAHTIGRARCSSFNSRLKDSPNSEEPDVNPVFLSSLEQICSDSENENTTLTFLDLATPATFDNQYYVNLVSGKGLLASDHALGSIDSPARDIVESYAQNPSSFFEDFRMSIVKMGSIDPLLGDQGEIRQNCRSVNN</sequence>
<feature type="binding site" evidence="15">
    <location>
        <position position="90"/>
    </location>
    <ligand>
        <name>Ca(2+)</name>
        <dbReference type="ChEBI" id="CHEBI:29108"/>
        <label>1</label>
    </ligand>
</feature>
<dbReference type="InterPro" id="IPR019793">
    <property type="entry name" value="Peroxidases_heam-ligand_BS"/>
</dbReference>
<evidence type="ECO:0000256" key="7">
    <source>
        <dbReference type="ARBA" id="ARBA00022837"/>
    </source>
</evidence>
<dbReference type="InterPro" id="IPR010255">
    <property type="entry name" value="Haem_peroxidase_sf"/>
</dbReference>
<dbReference type="SUPFAM" id="SSF48113">
    <property type="entry name" value="Heme-dependent peroxidases"/>
    <property type="match status" value="1"/>
</dbReference>
<evidence type="ECO:0000256" key="1">
    <source>
        <dbReference type="ARBA" id="ARBA00000189"/>
    </source>
</evidence>
<dbReference type="GO" id="GO:0006979">
    <property type="term" value="P:response to oxidative stress"/>
    <property type="evidence" value="ECO:0007669"/>
    <property type="project" value="UniProtKB-UniRule"/>
</dbReference>
<dbReference type="PANTHER" id="PTHR31388">
    <property type="entry name" value="PEROXIDASE 72-RELATED"/>
    <property type="match status" value="1"/>
</dbReference>
<dbReference type="EMBL" id="KZ305039">
    <property type="protein sequence ID" value="PIA41599.1"/>
    <property type="molecule type" value="Genomic_DNA"/>
</dbReference>